<sequence>MLAQAGIAVTDEGKARARAKLRAAERRMTPEAWARLAERFGRAA</sequence>
<evidence type="ECO:0000313" key="1">
    <source>
        <dbReference type="EMBL" id="TWH67760.1"/>
    </source>
</evidence>
<name>A0A562I9N7_MICOL</name>
<evidence type="ECO:0000313" key="2">
    <source>
        <dbReference type="Proteomes" id="UP000319825"/>
    </source>
</evidence>
<keyword evidence="2" id="KW-1185">Reference proteome</keyword>
<accession>A0A562I9N7</accession>
<reference evidence="1 2" key="1">
    <citation type="submission" date="2019-07" db="EMBL/GenBank/DDBJ databases">
        <title>R&amp;d 2014.</title>
        <authorList>
            <person name="Klenk H.-P."/>
        </authorList>
    </citation>
    <scope>NUCLEOTIDE SEQUENCE [LARGE SCALE GENOMIC DNA]</scope>
    <source>
        <strain evidence="1 2">DSM 43868</strain>
    </source>
</reference>
<protein>
    <submittedName>
        <fullName evidence="1">Uncharacterized protein</fullName>
    </submittedName>
</protein>
<organism evidence="1 2">
    <name type="scientific">Micromonospora olivasterospora</name>
    <dbReference type="NCBI Taxonomy" id="1880"/>
    <lineage>
        <taxon>Bacteria</taxon>
        <taxon>Bacillati</taxon>
        <taxon>Actinomycetota</taxon>
        <taxon>Actinomycetes</taxon>
        <taxon>Micromonosporales</taxon>
        <taxon>Micromonosporaceae</taxon>
        <taxon>Micromonospora</taxon>
    </lineage>
</organism>
<comment type="caution">
    <text evidence="1">The sequence shown here is derived from an EMBL/GenBank/DDBJ whole genome shotgun (WGS) entry which is preliminary data.</text>
</comment>
<proteinExistence type="predicted"/>
<dbReference type="Proteomes" id="UP000319825">
    <property type="component" value="Unassembled WGS sequence"/>
</dbReference>
<dbReference type="AlphaFoldDB" id="A0A562I9N7"/>
<dbReference type="EMBL" id="VLKE01000001">
    <property type="protein sequence ID" value="TWH67760.1"/>
    <property type="molecule type" value="Genomic_DNA"/>
</dbReference>
<gene>
    <name evidence="1" type="ORF">JD77_02745</name>
</gene>